<dbReference type="PRINTS" id="PR00380">
    <property type="entry name" value="KINESINHEAVY"/>
</dbReference>
<evidence type="ECO:0000313" key="6">
    <source>
        <dbReference type="Proteomes" id="UP001244341"/>
    </source>
</evidence>
<evidence type="ECO:0000256" key="1">
    <source>
        <dbReference type="ARBA" id="ARBA00023175"/>
    </source>
</evidence>
<dbReference type="EMBL" id="CP126209">
    <property type="protein sequence ID" value="WIA10899.1"/>
    <property type="molecule type" value="Genomic_DNA"/>
</dbReference>
<keyword evidence="6" id="KW-1185">Reference proteome</keyword>
<name>A0ABY8TP53_TETOB</name>
<evidence type="ECO:0000256" key="2">
    <source>
        <dbReference type="PROSITE-ProRule" id="PRU00283"/>
    </source>
</evidence>
<sequence>MANSQRLADEVTRAAAEAAQIAASALRQVQELDRSKNGAFLRQVYDLDVNGTASAVQNAAKRYKQLANRGGDKAQLNSLYESVRHSLQALKDAAGPVQAPWHQDAVNKIVNAAWNHHGRSTHDDAHSILQSASTPTLLEAVLRLKDRYREQLANLQQKEAALLDTLDRQRASSKAELDQLGQAFLQKRAEMEAVQGQVDRLTGDMRGMEELRAKYAQLQQQTEVAAAEWSSTKQAMESDARSIIQQLEQCREARKMLAQVLRQQRGLHGRLKDAFANNSLEHVAGTCLAEIENLKRHFQGMDATLLELNKTSGSHGKQRVTTARSKFEELRNKFNEQVNSGNACLQQLTTWRARVGQSYQQLEAELSNLKEDLLGRVRVYVRQSSAGTKSGGRGTTAVADTNARTVKVGQEEYGPFSGVYSATQTNADMYKLGLSGTLAQVNSGYSIVMFGYGASGSGKTHTLFGNAGEQGICQLALDDFAKQGASVKLEYAFELYQGSVNMVMQKMTGKVYWLYAQSQASLPAWMRDARFTEDQTQAVQQLPTDLSVQGSLGELSSIITKVREKANPMRIKQTAFNAQSSRSHLFLVFKVQMPNQPAGFLTVVDMAGREEPGSAVGRRRGNPG</sequence>
<dbReference type="InterPro" id="IPR036961">
    <property type="entry name" value="Kinesin_motor_dom_sf"/>
</dbReference>
<accession>A0ABY8TP53</accession>
<dbReference type="InterPro" id="IPR027417">
    <property type="entry name" value="P-loop_NTPase"/>
</dbReference>
<keyword evidence="2" id="KW-0067">ATP-binding</keyword>
<dbReference type="InterPro" id="IPR001752">
    <property type="entry name" value="Kinesin_motor_dom"/>
</dbReference>
<reference evidence="5 6" key="1">
    <citation type="submission" date="2023-05" db="EMBL/GenBank/DDBJ databases">
        <title>A 100% complete, gapless, phased diploid assembly of the Scenedesmus obliquus UTEX 3031 genome.</title>
        <authorList>
            <person name="Biondi T.C."/>
            <person name="Hanschen E.R."/>
            <person name="Kwon T."/>
            <person name="Eng W."/>
            <person name="Kruse C.P.S."/>
            <person name="Koehler S.I."/>
            <person name="Kunde Y."/>
            <person name="Gleasner C.D."/>
            <person name="You Mak K.T."/>
            <person name="Polle J."/>
            <person name="Hovde B.T."/>
            <person name="Starkenburg S.R."/>
        </authorList>
    </citation>
    <scope>NUCLEOTIDE SEQUENCE [LARGE SCALE GENOMIC DNA]</scope>
    <source>
        <strain evidence="5 6">DOE0152z</strain>
    </source>
</reference>
<keyword evidence="1 2" id="KW-0505">Motor protein</keyword>
<evidence type="ECO:0000259" key="4">
    <source>
        <dbReference type="PROSITE" id="PS50067"/>
    </source>
</evidence>
<dbReference type="Pfam" id="PF00225">
    <property type="entry name" value="Kinesin"/>
    <property type="match status" value="1"/>
</dbReference>
<dbReference type="PANTHER" id="PTHR47972:SF28">
    <property type="entry name" value="KINESIN-LIKE PROTEIN KLP-3"/>
    <property type="match status" value="1"/>
</dbReference>
<dbReference type="Proteomes" id="UP001244341">
    <property type="component" value="Chromosome 2b"/>
</dbReference>
<dbReference type="SMART" id="SM00129">
    <property type="entry name" value="KISc"/>
    <property type="match status" value="1"/>
</dbReference>
<organism evidence="5 6">
    <name type="scientific">Tetradesmus obliquus</name>
    <name type="common">Green alga</name>
    <name type="synonym">Acutodesmus obliquus</name>
    <dbReference type="NCBI Taxonomy" id="3088"/>
    <lineage>
        <taxon>Eukaryota</taxon>
        <taxon>Viridiplantae</taxon>
        <taxon>Chlorophyta</taxon>
        <taxon>core chlorophytes</taxon>
        <taxon>Chlorophyceae</taxon>
        <taxon>CS clade</taxon>
        <taxon>Sphaeropleales</taxon>
        <taxon>Scenedesmaceae</taxon>
        <taxon>Tetradesmus</taxon>
    </lineage>
</organism>
<keyword evidence="2" id="KW-0547">Nucleotide-binding</keyword>
<comment type="similarity">
    <text evidence="2">Belongs to the TRAFAC class myosin-kinesin ATPase superfamily. Kinesin family.</text>
</comment>
<feature type="domain" description="Kinesin motor" evidence="4">
    <location>
        <begin position="376"/>
        <end position="624"/>
    </location>
</feature>
<dbReference type="PROSITE" id="PS50067">
    <property type="entry name" value="KINESIN_MOTOR_2"/>
    <property type="match status" value="1"/>
</dbReference>
<gene>
    <name evidence="5" type="ORF">OEZ85_011065</name>
</gene>
<protein>
    <recommendedName>
        <fullName evidence="4">Kinesin motor domain-containing protein</fullName>
    </recommendedName>
</protein>
<feature type="coiled-coil region" evidence="3">
    <location>
        <begin position="208"/>
        <end position="253"/>
    </location>
</feature>
<evidence type="ECO:0000256" key="3">
    <source>
        <dbReference type="SAM" id="Coils"/>
    </source>
</evidence>
<dbReference type="Gene3D" id="3.40.850.10">
    <property type="entry name" value="Kinesin motor domain"/>
    <property type="match status" value="1"/>
</dbReference>
<evidence type="ECO:0000313" key="5">
    <source>
        <dbReference type="EMBL" id="WIA10899.1"/>
    </source>
</evidence>
<dbReference type="PANTHER" id="PTHR47972">
    <property type="entry name" value="KINESIN-LIKE PROTEIN KLP-3"/>
    <property type="match status" value="1"/>
</dbReference>
<dbReference type="InterPro" id="IPR027640">
    <property type="entry name" value="Kinesin-like_fam"/>
</dbReference>
<feature type="binding site" evidence="2">
    <location>
        <begin position="453"/>
        <end position="460"/>
    </location>
    <ligand>
        <name>ATP</name>
        <dbReference type="ChEBI" id="CHEBI:30616"/>
    </ligand>
</feature>
<keyword evidence="3" id="KW-0175">Coiled coil</keyword>
<dbReference type="SUPFAM" id="SSF52540">
    <property type="entry name" value="P-loop containing nucleoside triphosphate hydrolases"/>
    <property type="match status" value="1"/>
</dbReference>
<proteinExistence type="inferred from homology"/>
<feature type="coiled-coil region" evidence="3">
    <location>
        <begin position="138"/>
        <end position="183"/>
    </location>
</feature>